<feature type="binding site" evidence="6">
    <location>
        <position position="232"/>
    </location>
    <ligand>
        <name>FAD</name>
        <dbReference type="ChEBI" id="CHEBI:57692"/>
    </ligand>
</feature>
<dbReference type="GO" id="GO:0003677">
    <property type="term" value="F:DNA binding"/>
    <property type="evidence" value="ECO:0007669"/>
    <property type="project" value="TreeGrafter"/>
</dbReference>
<name>A0A4V1ZCV9_9BACT</name>
<dbReference type="GO" id="GO:0071949">
    <property type="term" value="F:FAD binding"/>
    <property type="evidence" value="ECO:0007669"/>
    <property type="project" value="TreeGrafter"/>
</dbReference>
<dbReference type="Pfam" id="PF00875">
    <property type="entry name" value="DNA_photolyase"/>
    <property type="match status" value="1"/>
</dbReference>
<proteinExistence type="inferred from homology"/>
<dbReference type="SUPFAM" id="SSF48173">
    <property type="entry name" value="Cryptochrome/photolyase FAD-binding domain"/>
    <property type="match status" value="1"/>
</dbReference>
<sequence length="435" mass="50309">MQNIIFWFRNDLRLHDNEAFLEASKAGTVIPVYVFDTRYFEKNFLGLKRTGVFRTKFLLETVEDLRKNLQKLGSDLIVRTGHAEEIIAQIATDLEAAAIYASKEVTQDETTIEALLSKQLKPLNIDIDLIWSATLFHARDLPFQINFLPKVFTDFRKKIEKSTKVRETFDAPTQLAKVEGIDLGHIPTYQELGFESEPVSDERSAFTFTGGETEGLKRLNEYIWQKDLLKNYKETRNGLIGTDYSSKLSPWLSLGCLSPRQVYEEVKKYEAEAGANESTYWLIFELIWRDYFYFMALKHGTRMFKASGIKNDLMKQWSRHKPTFESWVKGETGEPFIDANMREIQLTGYMSNRGRQNVASYLAHNLGIDWTWGAAYFESALIDYDVCINWGNWNYIAGVGNDPQEGRKFDIAQQANFYDPDQAYVKLWLGENIHS</sequence>
<dbReference type="RefSeq" id="WP_130022891.1">
    <property type="nucleotide sequence ID" value="NZ_SEWF01000033.1"/>
</dbReference>
<dbReference type="Proteomes" id="UP000293162">
    <property type="component" value="Unassembled WGS sequence"/>
</dbReference>
<feature type="site" description="Electron transfer via tryptophanyl radical" evidence="7">
    <location>
        <position position="393"/>
    </location>
</feature>
<dbReference type="Pfam" id="PF03441">
    <property type="entry name" value="FAD_binding_7"/>
    <property type="match status" value="1"/>
</dbReference>
<keyword evidence="3 6" id="KW-0285">Flavoprotein</keyword>
<feature type="site" description="Electron transfer via tryptophanyl radical" evidence="7">
    <location>
        <position position="370"/>
    </location>
</feature>
<feature type="binding site" evidence="6">
    <location>
        <begin position="245"/>
        <end position="249"/>
    </location>
    <ligand>
        <name>FAD</name>
        <dbReference type="ChEBI" id="CHEBI:57692"/>
    </ligand>
</feature>
<evidence type="ECO:0000256" key="5">
    <source>
        <dbReference type="ARBA" id="ARBA00022991"/>
    </source>
</evidence>
<dbReference type="OrthoDB" id="9772484at2"/>
<evidence type="ECO:0000256" key="8">
    <source>
        <dbReference type="RuleBase" id="RU367151"/>
    </source>
</evidence>
<evidence type="ECO:0000259" key="9">
    <source>
        <dbReference type="PROSITE" id="PS51645"/>
    </source>
</evidence>
<keyword evidence="4 6" id="KW-0274">FAD</keyword>
<dbReference type="InterPro" id="IPR002081">
    <property type="entry name" value="Cryptochrome/DNA_photolyase_1"/>
</dbReference>
<dbReference type="Gene3D" id="1.25.40.80">
    <property type="match status" value="1"/>
</dbReference>
<organism evidence="10 11">
    <name type="scientific">Emticicia agri</name>
    <dbReference type="NCBI Taxonomy" id="2492393"/>
    <lineage>
        <taxon>Bacteria</taxon>
        <taxon>Pseudomonadati</taxon>
        <taxon>Bacteroidota</taxon>
        <taxon>Cytophagia</taxon>
        <taxon>Cytophagales</taxon>
        <taxon>Leadbetterellaceae</taxon>
        <taxon>Emticicia</taxon>
    </lineage>
</organism>
<comment type="similarity">
    <text evidence="1 8">Belongs to the DNA photolyase class-1 family.</text>
</comment>
<dbReference type="EMBL" id="SEWF01000033">
    <property type="protein sequence ID" value="RYU94020.1"/>
    <property type="molecule type" value="Genomic_DNA"/>
</dbReference>
<dbReference type="SUPFAM" id="SSF52425">
    <property type="entry name" value="Cryptochrome/photolyase, N-terminal domain"/>
    <property type="match status" value="1"/>
</dbReference>
<feature type="binding site" evidence="6">
    <location>
        <begin position="285"/>
        <end position="293"/>
    </location>
    <ligand>
        <name>FAD</name>
        <dbReference type="ChEBI" id="CHEBI:57692"/>
    </ligand>
</feature>
<dbReference type="PROSITE" id="PS51645">
    <property type="entry name" value="PHR_CRY_ALPHA_BETA"/>
    <property type="match status" value="1"/>
</dbReference>
<comment type="cofactor">
    <cofactor evidence="6 8">
        <name>FAD</name>
        <dbReference type="ChEBI" id="CHEBI:57692"/>
    </cofactor>
    <text evidence="6 8">Binds 1 FAD per subunit.</text>
</comment>
<dbReference type="InterPro" id="IPR014133">
    <property type="entry name" value="Cry_DASH"/>
</dbReference>
<evidence type="ECO:0000256" key="1">
    <source>
        <dbReference type="ARBA" id="ARBA00005862"/>
    </source>
</evidence>
<dbReference type="InterPro" id="IPR006050">
    <property type="entry name" value="DNA_photolyase_N"/>
</dbReference>
<dbReference type="InterPro" id="IPR036155">
    <property type="entry name" value="Crypto/Photolyase_N_sf"/>
</dbReference>
<evidence type="ECO:0000256" key="7">
    <source>
        <dbReference type="PIRSR" id="PIRSR602081-2"/>
    </source>
</evidence>
<feature type="domain" description="Photolyase/cryptochrome alpha/beta" evidence="9">
    <location>
        <begin position="2"/>
        <end position="135"/>
    </location>
</feature>
<protein>
    <recommendedName>
        <fullName evidence="2 8">Cryptochrome DASH</fullName>
    </recommendedName>
</protein>
<accession>A0A4V1ZCV9</accession>
<dbReference type="PANTHER" id="PTHR11455:SF22">
    <property type="entry name" value="CRYPTOCHROME DASH"/>
    <property type="match status" value="1"/>
</dbReference>
<evidence type="ECO:0000256" key="2">
    <source>
        <dbReference type="ARBA" id="ARBA00017881"/>
    </source>
</evidence>
<evidence type="ECO:0000256" key="4">
    <source>
        <dbReference type="ARBA" id="ARBA00022827"/>
    </source>
</evidence>
<comment type="cofactor">
    <cofactor evidence="8">
        <name>(6R)-5,10-methylene-5,6,7,8-tetrahydrofolate</name>
        <dbReference type="ChEBI" id="CHEBI:15636"/>
    </cofactor>
    <text evidence="8">Binds 1 5,10-methenyltetrahydrofolate (MTHF) per subunit.</text>
</comment>
<dbReference type="InterPro" id="IPR036134">
    <property type="entry name" value="Crypto/Photolyase_FAD-like_sf"/>
</dbReference>
<dbReference type="Gene3D" id="3.40.50.620">
    <property type="entry name" value="HUPs"/>
    <property type="match status" value="1"/>
</dbReference>
<comment type="caution">
    <text evidence="10">The sequence shown here is derived from an EMBL/GenBank/DDBJ whole genome shotgun (WGS) entry which is preliminary data.</text>
</comment>
<evidence type="ECO:0000313" key="11">
    <source>
        <dbReference type="Proteomes" id="UP000293162"/>
    </source>
</evidence>
<feature type="binding site" evidence="6">
    <location>
        <begin position="383"/>
        <end position="385"/>
    </location>
    <ligand>
        <name>FAD</name>
        <dbReference type="ChEBI" id="CHEBI:57692"/>
    </ligand>
</feature>
<gene>
    <name evidence="10" type="ORF">EWM59_19275</name>
</gene>
<dbReference type="InterPro" id="IPR014729">
    <property type="entry name" value="Rossmann-like_a/b/a_fold"/>
</dbReference>
<dbReference type="InterPro" id="IPR005101">
    <property type="entry name" value="Cryptochr/Photolyase_FAD-bd"/>
</dbReference>
<dbReference type="PANTHER" id="PTHR11455">
    <property type="entry name" value="CRYPTOCHROME"/>
    <property type="match status" value="1"/>
</dbReference>
<evidence type="ECO:0000256" key="3">
    <source>
        <dbReference type="ARBA" id="ARBA00022630"/>
    </source>
</evidence>
<keyword evidence="11" id="KW-1185">Reference proteome</keyword>
<keyword evidence="5 8" id="KW-0157">Chromophore</keyword>
<dbReference type="GO" id="GO:0003904">
    <property type="term" value="F:deoxyribodipyrimidine photo-lyase activity"/>
    <property type="evidence" value="ECO:0007669"/>
    <property type="project" value="TreeGrafter"/>
</dbReference>
<dbReference type="PRINTS" id="PR00147">
    <property type="entry name" value="DNAPHOTLYASE"/>
</dbReference>
<dbReference type="Gene3D" id="1.10.579.10">
    <property type="entry name" value="DNA Cyclobutane Dipyrimidine Photolyase, subunit A, domain 3"/>
    <property type="match status" value="1"/>
</dbReference>
<feature type="site" description="Electron transfer via tryptophanyl radical" evidence="7">
    <location>
        <position position="317"/>
    </location>
</feature>
<reference evidence="10 11" key="1">
    <citation type="submission" date="2019-02" db="EMBL/GenBank/DDBJ databases">
        <title>Bacterial novel species Emticicia sp. 17J42-9 isolated from soil.</title>
        <authorList>
            <person name="Jung H.-Y."/>
        </authorList>
    </citation>
    <scope>NUCLEOTIDE SEQUENCE [LARGE SCALE GENOMIC DNA]</scope>
    <source>
        <strain evidence="10 11">17J42-9</strain>
    </source>
</reference>
<evidence type="ECO:0000256" key="6">
    <source>
        <dbReference type="PIRSR" id="PIRSR602081-1"/>
    </source>
</evidence>
<dbReference type="NCBIfam" id="TIGR02765">
    <property type="entry name" value="crypto_DASH"/>
    <property type="match status" value="1"/>
</dbReference>
<comment type="function">
    <text evidence="8">May have a photoreceptor function.</text>
</comment>
<dbReference type="AlphaFoldDB" id="A0A4V1ZCV9"/>
<evidence type="ECO:0000313" key="10">
    <source>
        <dbReference type="EMBL" id="RYU94020.1"/>
    </source>
</evidence>
<dbReference type="GO" id="GO:0000719">
    <property type="term" value="P:photoreactive repair"/>
    <property type="evidence" value="ECO:0007669"/>
    <property type="project" value="TreeGrafter"/>
</dbReference>